<evidence type="ECO:0000313" key="3">
    <source>
        <dbReference type="Proteomes" id="UP000008206"/>
    </source>
</evidence>
<dbReference type="EMBL" id="CP002198">
    <property type="protein sequence ID" value="ADN12963.1"/>
    <property type="molecule type" value="Genomic_DNA"/>
</dbReference>
<proteinExistence type="predicted"/>
<feature type="region of interest" description="Disordered" evidence="1">
    <location>
        <begin position="251"/>
        <end position="276"/>
    </location>
</feature>
<accession>E0UD83</accession>
<reference evidence="3" key="1">
    <citation type="journal article" date="2011" name="MBio">
        <title>Novel metabolic attributes of the genus Cyanothece, comprising a group of unicellular nitrogen-fixing Cyanobacteria.</title>
        <authorList>
            <person name="Bandyopadhyay A."/>
            <person name="Elvitigala T."/>
            <person name="Welsh E."/>
            <person name="Stockel J."/>
            <person name="Liberton M."/>
            <person name="Min H."/>
            <person name="Sherman L.A."/>
            <person name="Pakrasi H.B."/>
        </authorList>
    </citation>
    <scope>NUCLEOTIDE SEQUENCE [LARGE SCALE GENOMIC DNA]</scope>
    <source>
        <strain evidence="3">PCC 7822</strain>
    </source>
</reference>
<evidence type="ECO:0000313" key="2">
    <source>
        <dbReference type="EMBL" id="ADN12963.1"/>
    </source>
</evidence>
<dbReference type="RefSeq" id="WP_013321072.1">
    <property type="nucleotide sequence ID" value="NC_014501.1"/>
</dbReference>
<dbReference type="Proteomes" id="UP000008206">
    <property type="component" value="Chromosome"/>
</dbReference>
<dbReference type="eggNOG" id="COG3012">
    <property type="taxonomic scope" value="Bacteria"/>
</dbReference>
<dbReference type="AlphaFoldDB" id="E0UD83"/>
<name>E0UD83_GLOV7</name>
<sequence>MSSSSNYCATVSQLLTYQDFQEEDFFDWPDYLKLGLSAEHIPQLIEMATDEALYQADAEASASWAPILAWRTLAQLKATQAISPLLKVVAKLDNPDEEYWEWIGDELPKVFLSIGVESIPILANYLSDVSKGEFSRIAVIETLQNFPESYPEVRNDCICVLTEQLKHFQANGKEANGFIVLALVKLNAIESADLIEQAYEEGYVDEAVVGDWEEIQILFGLIPPKTKTRILSSSSLESSLYQSDEFALRQKQAKSQAKKQKKRQKEARRKNRAKKK</sequence>
<dbReference type="HOGENOM" id="CLU_079865_0_0_3"/>
<feature type="compositionally biased region" description="Basic residues" evidence="1">
    <location>
        <begin position="256"/>
        <end position="276"/>
    </location>
</feature>
<protein>
    <recommendedName>
        <fullName evidence="4">PBS lyase HEAT domain protein repeat-containing protein</fullName>
    </recommendedName>
</protein>
<evidence type="ECO:0008006" key="4">
    <source>
        <dbReference type="Google" id="ProtNLM"/>
    </source>
</evidence>
<dbReference type="STRING" id="497965.Cyan7822_0950"/>
<keyword evidence="3" id="KW-1185">Reference proteome</keyword>
<evidence type="ECO:0000256" key="1">
    <source>
        <dbReference type="SAM" id="MobiDB-lite"/>
    </source>
</evidence>
<dbReference type="KEGG" id="cyj:Cyan7822_0950"/>
<dbReference type="OrthoDB" id="504590at2"/>
<gene>
    <name evidence="2" type="ordered locus">Cyan7822_0950</name>
</gene>
<organism evidence="2 3">
    <name type="scientific">Gloeothece verrucosa (strain PCC 7822)</name>
    <name type="common">Cyanothece sp. (strain PCC 7822)</name>
    <dbReference type="NCBI Taxonomy" id="497965"/>
    <lineage>
        <taxon>Bacteria</taxon>
        <taxon>Bacillati</taxon>
        <taxon>Cyanobacteriota</taxon>
        <taxon>Cyanophyceae</taxon>
        <taxon>Oscillatoriophycideae</taxon>
        <taxon>Chroococcales</taxon>
        <taxon>Aphanothecaceae</taxon>
        <taxon>Gloeothece</taxon>
        <taxon>Gloeothece verrucosa</taxon>
    </lineage>
</organism>